<organism evidence="2 3">
    <name type="scientific">Neolewinella lacunae</name>
    <dbReference type="NCBI Taxonomy" id="1517758"/>
    <lineage>
        <taxon>Bacteria</taxon>
        <taxon>Pseudomonadati</taxon>
        <taxon>Bacteroidota</taxon>
        <taxon>Saprospiria</taxon>
        <taxon>Saprospirales</taxon>
        <taxon>Lewinellaceae</taxon>
        <taxon>Neolewinella</taxon>
    </lineage>
</organism>
<reference evidence="2" key="1">
    <citation type="submission" date="2020-08" db="EMBL/GenBank/DDBJ databases">
        <title>Lewinella bacteria from marine environments.</title>
        <authorList>
            <person name="Zhong Y."/>
        </authorList>
    </citation>
    <scope>NUCLEOTIDE SEQUENCE</scope>
    <source>
        <strain evidence="2">KCTC 42187</strain>
    </source>
</reference>
<dbReference type="PANTHER" id="PTHR43745">
    <property type="entry name" value="NITROREDUCTASE MJ1384-RELATED"/>
    <property type="match status" value="1"/>
</dbReference>
<dbReference type="AlphaFoldDB" id="A0A923PH92"/>
<dbReference type="RefSeq" id="WP_187466128.1">
    <property type="nucleotide sequence ID" value="NZ_JACSIT010000085.1"/>
</dbReference>
<dbReference type="NCBIfam" id="TIGR03605">
    <property type="entry name" value="antibiot_sagB"/>
    <property type="match status" value="1"/>
</dbReference>
<dbReference type="Gene3D" id="3.40.109.10">
    <property type="entry name" value="NADH Oxidase"/>
    <property type="match status" value="1"/>
</dbReference>
<dbReference type="InterPro" id="IPR029479">
    <property type="entry name" value="Nitroreductase"/>
</dbReference>
<feature type="domain" description="Nitroreductase" evidence="1">
    <location>
        <begin position="98"/>
        <end position="282"/>
    </location>
</feature>
<dbReference type="SUPFAM" id="SSF55469">
    <property type="entry name" value="FMN-dependent nitroreductase-like"/>
    <property type="match status" value="1"/>
</dbReference>
<dbReference type="PANTHER" id="PTHR43745:SF2">
    <property type="entry name" value="NITROREDUCTASE MJ1384-RELATED"/>
    <property type="match status" value="1"/>
</dbReference>
<dbReference type="EMBL" id="JACSIT010000085">
    <property type="protein sequence ID" value="MBC6994037.1"/>
    <property type="molecule type" value="Genomic_DNA"/>
</dbReference>
<dbReference type="InterPro" id="IPR000415">
    <property type="entry name" value="Nitroreductase-like"/>
</dbReference>
<sequence length="290" mass="32756">MDIHTLQHKKRYGKFDTGPYGLEKYADSQALIYHENSKLDRFLARRYGIGLARFDTDYFRQRSQRPYKVYPGAKRVSLTEYQLLGPPSQADYFTLLGNRRSERIYTPYDLSLRELFVLCHYTYGISRYEQLGEEEKVGFRYAPSGGGLYPLELYVALLAGDVELGLYHYRPDVEALERLKSGDFRSEVARIVPGAPFVDMDNCSAVFLVTSVAERAMLKYGDRGYRWILMETGAIAQNTGLSALALGLGSCLVGGFLDDEVNRFLGINGVSETVQKCIVIGKPADDDQDN</sequence>
<protein>
    <submittedName>
        <fullName evidence="2">SagB/ThcOx family dehydrogenase</fullName>
    </submittedName>
</protein>
<dbReference type="InterPro" id="IPR052544">
    <property type="entry name" value="Bacteriocin_Proc_Enz"/>
</dbReference>
<accession>A0A923PH92</accession>
<keyword evidence="3" id="KW-1185">Reference proteome</keyword>
<name>A0A923PH92_9BACT</name>
<dbReference type="CDD" id="cd02142">
    <property type="entry name" value="McbC_SagB-like_oxidoreductase"/>
    <property type="match status" value="1"/>
</dbReference>
<evidence type="ECO:0000259" key="1">
    <source>
        <dbReference type="Pfam" id="PF00881"/>
    </source>
</evidence>
<dbReference type="Pfam" id="PF00881">
    <property type="entry name" value="Nitroreductase"/>
    <property type="match status" value="1"/>
</dbReference>
<gene>
    <name evidence="2" type="ORF">H9S92_07680</name>
</gene>
<evidence type="ECO:0000313" key="2">
    <source>
        <dbReference type="EMBL" id="MBC6994037.1"/>
    </source>
</evidence>
<evidence type="ECO:0000313" key="3">
    <source>
        <dbReference type="Proteomes" id="UP000650081"/>
    </source>
</evidence>
<dbReference type="Proteomes" id="UP000650081">
    <property type="component" value="Unassembled WGS sequence"/>
</dbReference>
<comment type="caution">
    <text evidence="2">The sequence shown here is derived from an EMBL/GenBank/DDBJ whole genome shotgun (WGS) entry which is preliminary data.</text>
</comment>
<proteinExistence type="predicted"/>
<dbReference type="InterPro" id="IPR020051">
    <property type="entry name" value="SagB-type_dehydrogenase"/>
</dbReference>
<dbReference type="GO" id="GO:0016491">
    <property type="term" value="F:oxidoreductase activity"/>
    <property type="evidence" value="ECO:0007669"/>
    <property type="project" value="InterPro"/>
</dbReference>